<feature type="domain" description="PDZ" evidence="4">
    <location>
        <begin position="252"/>
        <end position="341"/>
    </location>
</feature>
<dbReference type="PANTHER" id="PTHR43343:SF3">
    <property type="entry name" value="PROTEASE DO-LIKE 8, CHLOROPLASTIC"/>
    <property type="match status" value="1"/>
</dbReference>
<gene>
    <name evidence="5" type="ORF">KDL28_25825</name>
</gene>
<dbReference type="InterPro" id="IPR001940">
    <property type="entry name" value="Peptidase_S1C"/>
</dbReference>
<protein>
    <submittedName>
        <fullName evidence="5">Trypsin-like peptidase domain-containing protein</fullName>
    </submittedName>
</protein>
<dbReference type="InterPro" id="IPR001478">
    <property type="entry name" value="PDZ"/>
</dbReference>
<evidence type="ECO:0000313" key="6">
    <source>
        <dbReference type="Proteomes" id="UP001165283"/>
    </source>
</evidence>
<dbReference type="SMART" id="SM00228">
    <property type="entry name" value="PDZ"/>
    <property type="match status" value="1"/>
</dbReference>
<dbReference type="InterPro" id="IPR051201">
    <property type="entry name" value="Chloro_Bact_Ser_Proteases"/>
</dbReference>
<keyword evidence="3" id="KW-0378">Hydrolase</keyword>
<organism evidence="5 6">
    <name type="scientific">Pseudonocardia humida</name>
    <dbReference type="NCBI Taxonomy" id="2800819"/>
    <lineage>
        <taxon>Bacteria</taxon>
        <taxon>Bacillati</taxon>
        <taxon>Actinomycetota</taxon>
        <taxon>Actinomycetes</taxon>
        <taxon>Pseudonocardiales</taxon>
        <taxon>Pseudonocardiaceae</taxon>
        <taxon>Pseudonocardia</taxon>
    </lineage>
</organism>
<dbReference type="PRINTS" id="PR00834">
    <property type="entry name" value="PROTEASES2C"/>
</dbReference>
<comment type="caution">
    <text evidence="5">The sequence shown here is derived from an EMBL/GenBank/DDBJ whole genome shotgun (WGS) entry which is preliminary data.</text>
</comment>
<name>A0ABT1A6Y5_9PSEU</name>
<dbReference type="SUPFAM" id="SSF50156">
    <property type="entry name" value="PDZ domain-like"/>
    <property type="match status" value="1"/>
</dbReference>
<dbReference type="Pfam" id="PF13365">
    <property type="entry name" value="Trypsin_2"/>
    <property type="match status" value="1"/>
</dbReference>
<dbReference type="Pfam" id="PF13180">
    <property type="entry name" value="PDZ_2"/>
    <property type="match status" value="1"/>
</dbReference>
<reference evidence="5" key="1">
    <citation type="submission" date="2021-04" db="EMBL/GenBank/DDBJ databases">
        <title>Pseudonocardia sp. nov., isolated from sandy soil of mangrove forest.</title>
        <authorList>
            <person name="Zan Z."/>
            <person name="Huang R."/>
            <person name="Liu W."/>
        </authorList>
    </citation>
    <scope>NUCLEOTIDE SEQUENCE</scope>
    <source>
        <strain evidence="5">S2-4</strain>
    </source>
</reference>
<sequence>MSVLVMGVVTVIALVVGVVVGMVVGPSIGVGATTDGPPAACSATAVAATGLPSVVTVAAQTSTGATGGTGSGVIVRPGGVIVTNDHVISPALNGGSLVVRYSNGRSSPAAVVGRDVLTDLAVLKAADQASGLPVSALGSSQNLLVGEPVVALGAPLGLVDTVTAGIVSALDREVAVPAADGQTAHLVGAIQTDAAINPGNSGGALVNCRAELIGVNTAIATVPNDAGEGGGGSVGLGFAIPVDIAMPIAEELISTGTVTHYTVGLQVQAVPAAIAEQLGLPGRLLVGSVASGGPADLAGLRPNDVITQVNGQPAASVEQITVAELGARSGRPVEIAYLRGATPMTVTLVAVRVQP</sequence>
<dbReference type="RefSeq" id="WP_252442491.1">
    <property type="nucleotide sequence ID" value="NZ_JAGSOV010000055.1"/>
</dbReference>
<keyword evidence="2" id="KW-0645">Protease</keyword>
<comment type="similarity">
    <text evidence="1">Belongs to the peptidase S1C family.</text>
</comment>
<dbReference type="Proteomes" id="UP001165283">
    <property type="component" value="Unassembled WGS sequence"/>
</dbReference>
<evidence type="ECO:0000313" key="5">
    <source>
        <dbReference type="EMBL" id="MCO1658489.1"/>
    </source>
</evidence>
<dbReference type="PANTHER" id="PTHR43343">
    <property type="entry name" value="PEPTIDASE S12"/>
    <property type="match status" value="1"/>
</dbReference>
<dbReference type="Gene3D" id="2.40.10.10">
    <property type="entry name" value="Trypsin-like serine proteases"/>
    <property type="match status" value="2"/>
</dbReference>
<evidence type="ECO:0000259" key="4">
    <source>
        <dbReference type="PROSITE" id="PS50106"/>
    </source>
</evidence>
<dbReference type="PROSITE" id="PS50106">
    <property type="entry name" value="PDZ"/>
    <property type="match status" value="1"/>
</dbReference>
<dbReference type="InterPro" id="IPR036034">
    <property type="entry name" value="PDZ_sf"/>
</dbReference>
<evidence type="ECO:0000256" key="1">
    <source>
        <dbReference type="ARBA" id="ARBA00010541"/>
    </source>
</evidence>
<proteinExistence type="inferred from homology"/>
<evidence type="ECO:0000256" key="3">
    <source>
        <dbReference type="ARBA" id="ARBA00022801"/>
    </source>
</evidence>
<dbReference type="Gene3D" id="2.30.42.10">
    <property type="match status" value="1"/>
</dbReference>
<dbReference type="EMBL" id="JAGSOV010000055">
    <property type="protein sequence ID" value="MCO1658489.1"/>
    <property type="molecule type" value="Genomic_DNA"/>
</dbReference>
<evidence type="ECO:0000256" key="2">
    <source>
        <dbReference type="ARBA" id="ARBA00022670"/>
    </source>
</evidence>
<dbReference type="SUPFAM" id="SSF50494">
    <property type="entry name" value="Trypsin-like serine proteases"/>
    <property type="match status" value="1"/>
</dbReference>
<keyword evidence="6" id="KW-1185">Reference proteome</keyword>
<accession>A0ABT1A6Y5</accession>
<dbReference type="InterPro" id="IPR009003">
    <property type="entry name" value="Peptidase_S1_PA"/>
</dbReference>
<dbReference type="InterPro" id="IPR043504">
    <property type="entry name" value="Peptidase_S1_PA_chymotrypsin"/>
</dbReference>